<name>A0A226DRN1_FOLCA</name>
<evidence type="ECO:0000256" key="1">
    <source>
        <dbReference type="SAM" id="MobiDB-lite"/>
    </source>
</evidence>
<comment type="caution">
    <text evidence="2">The sequence shown here is derived from an EMBL/GenBank/DDBJ whole genome shotgun (WGS) entry which is preliminary data.</text>
</comment>
<reference evidence="2 3" key="1">
    <citation type="submission" date="2015-12" db="EMBL/GenBank/DDBJ databases">
        <title>The genome of Folsomia candida.</title>
        <authorList>
            <person name="Faddeeva A."/>
            <person name="Derks M.F."/>
            <person name="Anvar Y."/>
            <person name="Smit S."/>
            <person name="Van Straalen N."/>
            <person name="Roelofs D."/>
        </authorList>
    </citation>
    <scope>NUCLEOTIDE SEQUENCE [LARGE SCALE GENOMIC DNA]</scope>
    <source>
        <strain evidence="2 3">VU population</strain>
        <tissue evidence="2">Whole body</tissue>
    </source>
</reference>
<dbReference type="AlphaFoldDB" id="A0A226DRN1"/>
<feature type="compositionally biased region" description="Basic residues" evidence="1">
    <location>
        <begin position="1"/>
        <end position="10"/>
    </location>
</feature>
<evidence type="ECO:0000313" key="3">
    <source>
        <dbReference type="Proteomes" id="UP000198287"/>
    </source>
</evidence>
<dbReference type="Proteomes" id="UP000198287">
    <property type="component" value="Unassembled WGS sequence"/>
</dbReference>
<gene>
    <name evidence="2" type="ORF">Fcan01_17979</name>
</gene>
<evidence type="ECO:0000313" key="2">
    <source>
        <dbReference type="EMBL" id="OXA47351.1"/>
    </source>
</evidence>
<protein>
    <submittedName>
        <fullName evidence="2">Uncharacterized protein</fullName>
    </submittedName>
</protein>
<keyword evidence="3" id="KW-1185">Reference proteome</keyword>
<dbReference type="EMBL" id="LNIX01000013">
    <property type="protein sequence ID" value="OXA47351.1"/>
    <property type="molecule type" value="Genomic_DNA"/>
</dbReference>
<proteinExistence type="predicted"/>
<feature type="region of interest" description="Disordered" evidence="1">
    <location>
        <begin position="1"/>
        <end position="25"/>
    </location>
</feature>
<sequence>MFSKSGKRWKLSSYRSLSSKDSEDEIPQLGKHNATLVGFRIMESSHLLLIDLLLILQRRGDGDKAPFICSFLSSRHFFWVGSDSTQQVQFPQIQRRDLDDLKFPHLFYIIGTARNQL</sequence>
<organism evidence="2 3">
    <name type="scientific">Folsomia candida</name>
    <name type="common">Springtail</name>
    <dbReference type="NCBI Taxonomy" id="158441"/>
    <lineage>
        <taxon>Eukaryota</taxon>
        <taxon>Metazoa</taxon>
        <taxon>Ecdysozoa</taxon>
        <taxon>Arthropoda</taxon>
        <taxon>Hexapoda</taxon>
        <taxon>Collembola</taxon>
        <taxon>Entomobryomorpha</taxon>
        <taxon>Isotomoidea</taxon>
        <taxon>Isotomidae</taxon>
        <taxon>Proisotominae</taxon>
        <taxon>Folsomia</taxon>
    </lineage>
</organism>
<accession>A0A226DRN1</accession>